<dbReference type="InterPro" id="IPR036522">
    <property type="entry name" value="MoaC_sf"/>
</dbReference>
<evidence type="ECO:0000256" key="5">
    <source>
        <dbReference type="ARBA" id="ARBA00023239"/>
    </source>
</evidence>
<keyword evidence="5" id="KW-0456">Lyase</keyword>
<dbReference type="HAMAP" id="MF_01224_B">
    <property type="entry name" value="MoaC_B"/>
    <property type="match status" value="1"/>
</dbReference>
<accession>A0A1E3QWN0</accession>
<dbReference type="RefSeq" id="XP_018986810.1">
    <property type="nucleotide sequence ID" value="XM_019131626.1"/>
</dbReference>
<dbReference type="InterPro" id="IPR050105">
    <property type="entry name" value="MoCo_biosynth_MoaA/MoaC"/>
</dbReference>
<evidence type="ECO:0000256" key="3">
    <source>
        <dbReference type="ARBA" id="ARBA00012575"/>
    </source>
</evidence>
<evidence type="ECO:0000256" key="1">
    <source>
        <dbReference type="ARBA" id="ARBA00001637"/>
    </source>
</evidence>
<dbReference type="InterPro" id="IPR023045">
    <property type="entry name" value="MoaC"/>
</dbReference>
<dbReference type="NCBIfam" id="NF006870">
    <property type="entry name" value="PRK09364.1"/>
    <property type="match status" value="1"/>
</dbReference>
<keyword evidence="4" id="KW-0501">Molybdenum cofactor biosynthesis</keyword>
<dbReference type="EMBL" id="KV454427">
    <property type="protein sequence ID" value="ODQ81482.1"/>
    <property type="molecule type" value="Genomic_DNA"/>
</dbReference>
<dbReference type="InterPro" id="IPR002820">
    <property type="entry name" value="Mopterin_CF_biosynth-C_dom"/>
</dbReference>
<evidence type="ECO:0000256" key="2">
    <source>
        <dbReference type="ARBA" id="ARBA00005046"/>
    </source>
</evidence>
<dbReference type="GO" id="GO:0061799">
    <property type="term" value="F:cyclic pyranopterin monophosphate synthase activity"/>
    <property type="evidence" value="ECO:0007669"/>
    <property type="project" value="UniProtKB-EC"/>
</dbReference>
<keyword evidence="8" id="KW-1185">Reference proteome</keyword>
<dbReference type="STRING" id="984486.A0A1E3QWN0"/>
<dbReference type="OrthoDB" id="429626at2759"/>
<dbReference type="AlphaFoldDB" id="A0A1E3QWN0"/>
<comment type="catalytic activity">
    <reaction evidence="1">
        <text>(8S)-3',8-cyclo-7,8-dihydroguanosine 5'-triphosphate = cyclic pyranopterin phosphate + diphosphate</text>
        <dbReference type="Rhea" id="RHEA:49580"/>
        <dbReference type="ChEBI" id="CHEBI:33019"/>
        <dbReference type="ChEBI" id="CHEBI:59648"/>
        <dbReference type="ChEBI" id="CHEBI:131766"/>
        <dbReference type="EC" id="4.6.1.17"/>
    </reaction>
</comment>
<dbReference type="GO" id="GO:0061798">
    <property type="term" value="F:GTP 3',8'-cyclase activity"/>
    <property type="evidence" value="ECO:0007669"/>
    <property type="project" value="TreeGrafter"/>
</dbReference>
<name>A0A1E3QWN0_9ASCO</name>
<dbReference type="CDD" id="cd01420">
    <property type="entry name" value="MoaC_PE"/>
    <property type="match status" value="1"/>
</dbReference>
<organism evidence="7 8">
    <name type="scientific">Babjeviella inositovora NRRL Y-12698</name>
    <dbReference type="NCBI Taxonomy" id="984486"/>
    <lineage>
        <taxon>Eukaryota</taxon>
        <taxon>Fungi</taxon>
        <taxon>Dikarya</taxon>
        <taxon>Ascomycota</taxon>
        <taxon>Saccharomycotina</taxon>
        <taxon>Pichiomycetes</taxon>
        <taxon>Serinales incertae sedis</taxon>
        <taxon>Babjeviella</taxon>
    </lineage>
</organism>
<dbReference type="PANTHER" id="PTHR22960">
    <property type="entry name" value="MOLYBDOPTERIN COFACTOR SYNTHESIS PROTEIN A"/>
    <property type="match status" value="1"/>
</dbReference>
<dbReference type="Gene3D" id="3.30.70.640">
    <property type="entry name" value="Molybdopterin cofactor biosynthesis C (MoaC) domain"/>
    <property type="match status" value="1"/>
</dbReference>
<comment type="pathway">
    <text evidence="2">Cofactor biosynthesis; molybdopterin biosynthesis.</text>
</comment>
<evidence type="ECO:0000313" key="8">
    <source>
        <dbReference type="Proteomes" id="UP000094336"/>
    </source>
</evidence>
<evidence type="ECO:0000313" key="7">
    <source>
        <dbReference type="EMBL" id="ODQ81482.1"/>
    </source>
</evidence>
<dbReference type="Pfam" id="PF01967">
    <property type="entry name" value="MoaC"/>
    <property type="match status" value="1"/>
</dbReference>
<gene>
    <name evidence="7" type="ORF">BABINDRAFT_33295</name>
</gene>
<sequence length="175" mass="18544">MLRAISKAPLLIRLNSSARLTHVNSSGEAYMVDVFAKPVTARRAIAHGTITFLNSVAVSLIRDNTNKKGDVLGTARIAGIMAAKRTSDLIPLCHPLPVTKVEVTVAVDVQKVTVTCAVECDGKTGVEMEALTGATVALLTAYDMCKAVDKHMVLGEIMVVEKTGGKTDWGPGKNI</sequence>
<dbReference type="PANTHER" id="PTHR22960:SF0">
    <property type="entry name" value="MOLYBDENUM COFACTOR BIOSYNTHESIS PROTEIN 1"/>
    <property type="match status" value="1"/>
</dbReference>
<evidence type="ECO:0000256" key="4">
    <source>
        <dbReference type="ARBA" id="ARBA00023150"/>
    </source>
</evidence>
<dbReference type="EC" id="4.6.1.17" evidence="3"/>
<dbReference type="GO" id="GO:0006777">
    <property type="term" value="P:Mo-molybdopterin cofactor biosynthetic process"/>
    <property type="evidence" value="ECO:0007669"/>
    <property type="project" value="UniProtKB-KW"/>
</dbReference>
<feature type="domain" description="Molybdopterin cofactor biosynthesis C (MoaC)" evidence="6">
    <location>
        <begin position="31"/>
        <end position="165"/>
    </location>
</feature>
<proteinExistence type="inferred from homology"/>
<evidence type="ECO:0000259" key="6">
    <source>
        <dbReference type="Pfam" id="PF01967"/>
    </source>
</evidence>
<dbReference type="Proteomes" id="UP000094336">
    <property type="component" value="Unassembled WGS sequence"/>
</dbReference>
<dbReference type="GeneID" id="30149479"/>
<dbReference type="SUPFAM" id="SSF55040">
    <property type="entry name" value="Molybdenum cofactor biosynthesis protein C, MoaC"/>
    <property type="match status" value="1"/>
</dbReference>
<protein>
    <recommendedName>
        <fullName evidence="3">cyclic pyranopterin monophosphate synthase</fullName>
        <ecNumber evidence="3">4.6.1.17</ecNumber>
    </recommendedName>
</protein>
<dbReference type="NCBIfam" id="TIGR00581">
    <property type="entry name" value="moaC"/>
    <property type="match status" value="1"/>
</dbReference>
<dbReference type="UniPathway" id="UPA00344"/>
<reference evidence="8" key="1">
    <citation type="submission" date="2016-05" db="EMBL/GenBank/DDBJ databases">
        <title>Comparative genomics of biotechnologically important yeasts.</title>
        <authorList>
            <consortium name="DOE Joint Genome Institute"/>
            <person name="Riley R."/>
            <person name="Haridas S."/>
            <person name="Wolfe K.H."/>
            <person name="Lopes M.R."/>
            <person name="Hittinger C.T."/>
            <person name="Goker M."/>
            <person name="Salamov A."/>
            <person name="Wisecaver J."/>
            <person name="Long T.M."/>
            <person name="Aerts A.L."/>
            <person name="Barry K."/>
            <person name="Choi C."/>
            <person name="Clum A."/>
            <person name="Coughlan A.Y."/>
            <person name="Deshpande S."/>
            <person name="Douglass A.P."/>
            <person name="Hanson S.J."/>
            <person name="Klenk H.-P."/>
            <person name="Labutti K."/>
            <person name="Lapidus A."/>
            <person name="Lindquist E."/>
            <person name="Lipzen A."/>
            <person name="Meier-Kolthoff J.P."/>
            <person name="Ohm R.A."/>
            <person name="Otillar R.P."/>
            <person name="Pangilinan J."/>
            <person name="Peng Y."/>
            <person name="Rokas A."/>
            <person name="Rosa C.A."/>
            <person name="Scheuner C."/>
            <person name="Sibirny A.A."/>
            <person name="Slot J.C."/>
            <person name="Stielow J.B."/>
            <person name="Sun H."/>
            <person name="Kurtzman C.P."/>
            <person name="Blackwell M."/>
            <person name="Grigoriev I.V."/>
            <person name="Jeffries T.W."/>
        </authorList>
    </citation>
    <scope>NUCLEOTIDE SEQUENCE [LARGE SCALE GENOMIC DNA]</scope>
    <source>
        <strain evidence="8">NRRL Y-12698</strain>
    </source>
</reference>
<dbReference type="InterPro" id="IPR047594">
    <property type="entry name" value="MoaC_bact/euk"/>
</dbReference>